<protein>
    <recommendedName>
        <fullName evidence="4">Dihydroxyacetone kinase</fullName>
    </recommendedName>
</protein>
<comment type="caution">
    <text evidence="2">The sequence shown here is derived from an EMBL/GenBank/DDBJ whole genome shotgun (WGS) entry which is preliminary data.</text>
</comment>
<reference evidence="3" key="1">
    <citation type="submission" date="2017-04" db="EMBL/GenBank/DDBJ databases">
        <title>Function of individual gut microbiota members based on whole genome sequencing of pure cultures obtained from chicken caecum.</title>
        <authorList>
            <person name="Medvecky M."/>
            <person name="Cejkova D."/>
            <person name="Polansky O."/>
            <person name="Karasova D."/>
            <person name="Kubasova T."/>
            <person name="Cizek A."/>
            <person name="Rychlik I."/>
        </authorList>
    </citation>
    <scope>NUCLEOTIDE SEQUENCE [LARGE SCALE GENOMIC DNA]</scope>
    <source>
        <strain evidence="3">An180</strain>
    </source>
</reference>
<dbReference type="Gene3D" id="3.40.50.10440">
    <property type="entry name" value="Dihydroxyacetone kinase, domain 1"/>
    <property type="match status" value="1"/>
</dbReference>
<evidence type="ECO:0000313" key="3">
    <source>
        <dbReference type="Proteomes" id="UP000195897"/>
    </source>
</evidence>
<dbReference type="PANTHER" id="PTHR33434">
    <property type="entry name" value="DEGV DOMAIN-CONTAINING PROTEIN DR_1986-RELATED"/>
    <property type="match status" value="1"/>
</dbReference>
<dbReference type="NCBIfam" id="TIGR00762">
    <property type="entry name" value="DegV"/>
    <property type="match status" value="1"/>
</dbReference>
<evidence type="ECO:0000313" key="2">
    <source>
        <dbReference type="EMBL" id="OUP54352.1"/>
    </source>
</evidence>
<dbReference type="InterPro" id="IPR050270">
    <property type="entry name" value="DegV_domain_contain"/>
</dbReference>
<sequence>MNFKIAVDSSGDLHCGMHCAPGVSLSIVPLTLHAGDLSYVDDAALDVHAALDALQASGAAVSTSCPSPEAWASVFREADCTFAITISSELSGSYRAAVIARDLVMDEFPDKKIAIINSRATSGQMILLAHKVNELIAQDLPFEQIIHQVEDYNQSLHIYFTLCSFDNLVKGGRMPKLMGTLVKKLGMRIIGTADQGRIKVVHKCRGERSTLMTLLDDMKRSCDLNERHVYITHCRNPKLALTLQNLILAEAPGAKITILPTHGITSYYAEEQGIIICY</sequence>
<dbReference type="SUPFAM" id="SSF82549">
    <property type="entry name" value="DAK1/DegV-like"/>
    <property type="match status" value="1"/>
</dbReference>
<organism evidence="2 3">
    <name type="scientific">Butyricicoccus pullicaecorum</name>
    <dbReference type="NCBI Taxonomy" id="501571"/>
    <lineage>
        <taxon>Bacteria</taxon>
        <taxon>Bacillati</taxon>
        <taxon>Bacillota</taxon>
        <taxon>Clostridia</taxon>
        <taxon>Eubacteriales</taxon>
        <taxon>Butyricicoccaceae</taxon>
        <taxon>Butyricicoccus</taxon>
    </lineage>
</organism>
<dbReference type="InterPro" id="IPR043168">
    <property type="entry name" value="DegV_C"/>
</dbReference>
<name>A0A1Y4LJQ7_9FIRM</name>
<gene>
    <name evidence="2" type="ORF">B5F17_00190</name>
</gene>
<dbReference type="GO" id="GO:0008289">
    <property type="term" value="F:lipid binding"/>
    <property type="evidence" value="ECO:0007669"/>
    <property type="project" value="UniProtKB-KW"/>
</dbReference>
<dbReference type="Gene3D" id="2.20.28.50">
    <property type="entry name" value="degv family protein"/>
    <property type="match status" value="1"/>
</dbReference>
<dbReference type="Pfam" id="PF02645">
    <property type="entry name" value="DegV"/>
    <property type="match status" value="1"/>
</dbReference>
<dbReference type="InterPro" id="IPR003797">
    <property type="entry name" value="DegV"/>
</dbReference>
<dbReference type="EMBL" id="NFKK01000001">
    <property type="protein sequence ID" value="OUP54352.1"/>
    <property type="molecule type" value="Genomic_DNA"/>
</dbReference>
<dbReference type="PANTHER" id="PTHR33434:SF2">
    <property type="entry name" value="FATTY ACID-BINDING PROTEIN TM_1468"/>
    <property type="match status" value="1"/>
</dbReference>
<dbReference type="Proteomes" id="UP000195897">
    <property type="component" value="Unassembled WGS sequence"/>
</dbReference>
<dbReference type="PROSITE" id="PS51482">
    <property type="entry name" value="DEGV"/>
    <property type="match status" value="1"/>
</dbReference>
<keyword evidence="1" id="KW-0446">Lipid-binding</keyword>
<dbReference type="Gene3D" id="3.30.1180.10">
    <property type="match status" value="1"/>
</dbReference>
<dbReference type="AlphaFoldDB" id="A0A1Y4LJQ7"/>
<evidence type="ECO:0000256" key="1">
    <source>
        <dbReference type="ARBA" id="ARBA00023121"/>
    </source>
</evidence>
<dbReference type="RefSeq" id="WP_087369716.1">
    <property type="nucleotide sequence ID" value="NZ_NFKK01000001.1"/>
</dbReference>
<evidence type="ECO:0008006" key="4">
    <source>
        <dbReference type="Google" id="ProtNLM"/>
    </source>
</evidence>
<accession>A0A1Y4LJQ7</accession>
<proteinExistence type="predicted"/>